<dbReference type="EMBL" id="JAQQAF010000003">
    <property type="protein sequence ID" value="KAJ8499959.1"/>
    <property type="molecule type" value="Genomic_DNA"/>
</dbReference>
<gene>
    <name evidence="2" type="ORF">OPV22_010511</name>
</gene>
<feature type="region of interest" description="Disordered" evidence="1">
    <location>
        <begin position="1"/>
        <end position="23"/>
    </location>
</feature>
<protein>
    <submittedName>
        <fullName evidence="2">Uncharacterized protein</fullName>
    </submittedName>
</protein>
<proteinExistence type="predicted"/>
<sequence length="78" mass="9261">MKFDSEATFRPSSSTQHHRRNRYHTVYATTRSRDLHRRIVRQMNLERDVVEGCDGSRTERQKNCKDIQNLLLIFAAVL</sequence>
<dbReference type="Proteomes" id="UP001222027">
    <property type="component" value="Unassembled WGS sequence"/>
</dbReference>
<name>A0AAV8PVV4_ENSVE</name>
<keyword evidence="3" id="KW-1185">Reference proteome</keyword>
<evidence type="ECO:0000256" key="1">
    <source>
        <dbReference type="SAM" id="MobiDB-lite"/>
    </source>
</evidence>
<comment type="caution">
    <text evidence="2">The sequence shown here is derived from an EMBL/GenBank/DDBJ whole genome shotgun (WGS) entry which is preliminary data.</text>
</comment>
<evidence type="ECO:0000313" key="2">
    <source>
        <dbReference type="EMBL" id="KAJ8499959.1"/>
    </source>
</evidence>
<reference evidence="2 3" key="1">
    <citation type="submission" date="2022-12" db="EMBL/GenBank/DDBJ databases">
        <title>Chromosome-scale assembly of the Ensete ventricosum genome.</title>
        <authorList>
            <person name="Dussert Y."/>
            <person name="Stocks J."/>
            <person name="Wendawek A."/>
            <person name="Woldeyes F."/>
            <person name="Nichols R.A."/>
            <person name="Borrell J.S."/>
        </authorList>
    </citation>
    <scope>NUCLEOTIDE SEQUENCE [LARGE SCALE GENOMIC DNA]</scope>
    <source>
        <strain evidence="3">cv. Maze</strain>
        <tissue evidence="2">Seeds</tissue>
    </source>
</reference>
<organism evidence="2 3">
    <name type="scientific">Ensete ventricosum</name>
    <name type="common">Abyssinian banana</name>
    <name type="synonym">Musa ensete</name>
    <dbReference type="NCBI Taxonomy" id="4639"/>
    <lineage>
        <taxon>Eukaryota</taxon>
        <taxon>Viridiplantae</taxon>
        <taxon>Streptophyta</taxon>
        <taxon>Embryophyta</taxon>
        <taxon>Tracheophyta</taxon>
        <taxon>Spermatophyta</taxon>
        <taxon>Magnoliopsida</taxon>
        <taxon>Liliopsida</taxon>
        <taxon>Zingiberales</taxon>
        <taxon>Musaceae</taxon>
        <taxon>Ensete</taxon>
    </lineage>
</organism>
<accession>A0AAV8PVV4</accession>
<evidence type="ECO:0000313" key="3">
    <source>
        <dbReference type="Proteomes" id="UP001222027"/>
    </source>
</evidence>
<dbReference type="AlphaFoldDB" id="A0AAV8PVV4"/>